<name>A0ABS3TIW3_9BACT</name>
<sequence length="110" mass="12258">MKTIHVTLSFAVQVPDNVATKDITFSVGQNKLLAHYQGSSGGGESAVTGTFEARITAEVYSAWTICHTALTEQEQGWGNSCQQCEQQAAEAQRREKNWQRGQWQQQEAQR</sequence>
<evidence type="ECO:0000256" key="1">
    <source>
        <dbReference type="SAM" id="MobiDB-lite"/>
    </source>
</evidence>
<keyword evidence="3" id="KW-1185">Reference proteome</keyword>
<accession>A0ABS3TIW3</accession>
<proteinExistence type="predicted"/>
<feature type="region of interest" description="Disordered" evidence="1">
    <location>
        <begin position="81"/>
        <end position="110"/>
    </location>
</feature>
<feature type="compositionally biased region" description="Low complexity" evidence="1">
    <location>
        <begin position="99"/>
        <end position="110"/>
    </location>
</feature>
<protein>
    <submittedName>
        <fullName evidence="2">Uncharacterized protein</fullName>
    </submittedName>
</protein>
<dbReference type="Proteomes" id="UP000670527">
    <property type="component" value="Unassembled WGS sequence"/>
</dbReference>
<feature type="compositionally biased region" description="Low complexity" evidence="1">
    <location>
        <begin position="81"/>
        <end position="90"/>
    </location>
</feature>
<organism evidence="2 3">
    <name type="scientific">Hymenobacter defluvii</name>
    <dbReference type="NCBI Taxonomy" id="2054411"/>
    <lineage>
        <taxon>Bacteria</taxon>
        <taxon>Pseudomonadati</taxon>
        <taxon>Bacteroidota</taxon>
        <taxon>Cytophagia</taxon>
        <taxon>Cytophagales</taxon>
        <taxon>Hymenobacteraceae</taxon>
        <taxon>Hymenobacter</taxon>
    </lineage>
</organism>
<evidence type="ECO:0000313" key="2">
    <source>
        <dbReference type="EMBL" id="MBO3273118.1"/>
    </source>
</evidence>
<reference evidence="2 3" key="1">
    <citation type="submission" date="2021-03" db="EMBL/GenBank/DDBJ databases">
        <authorList>
            <person name="Kim M.K."/>
        </authorList>
    </citation>
    <scope>NUCLEOTIDE SEQUENCE [LARGE SCALE GENOMIC DNA]</scope>
    <source>
        <strain evidence="2 3">BT507</strain>
    </source>
</reference>
<dbReference type="EMBL" id="JAGETX010000024">
    <property type="protein sequence ID" value="MBO3273118.1"/>
    <property type="molecule type" value="Genomic_DNA"/>
</dbReference>
<gene>
    <name evidence="2" type="ORF">J4D97_20880</name>
</gene>
<comment type="caution">
    <text evidence="2">The sequence shown here is derived from an EMBL/GenBank/DDBJ whole genome shotgun (WGS) entry which is preliminary data.</text>
</comment>
<evidence type="ECO:0000313" key="3">
    <source>
        <dbReference type="Proteomes" id="UP000670527"/>
    </source>
</evidence>
<dbReference type="RefSeq" id="WP_208309265.1">
    <property type="nucleotide sequence ID" value="NZ_JAGETX010000024.1"/>
</dbReference>